<evidence type="ECO:0000256" key="3">
    <source>
        <dbReference type="ARBA" id="ARBA00022490"/>
    </source>
</evidence>
<sequence length="414" mass="45894">MNLQIVKGMRDLVDQEVRVFAHLEEQARKVFGLYGYQELRTPILEMAELFVHAIGEETDIVGKEMYLLEDKKGGKLALRPEGTAPVVRFVAQSQVLKHQKQAKYFYLGPMFRYERPQKGRFRQFHQIGVECFGHDGADGDLELFLMLRQYFAAIALTEVTFQLNSIGCPDPQCRPSYKANLVSYLKEKKAELCEDCNRRMETNPLRVLDCKVAGCQGITQAAPKSTEHLCSPCANHFSELQALLAEHQIAYELNHRLVRGLDYYSRTVFEVYSANLGAQSAAGGGGRFDGLFAQYGEAPVPSIGFALGLDRLALLAPPPAPEAPGVFVIGFDRSLVAKWVAKVREAGVKCSYDPGLASMKSQFKQADKAQARLVVILGEEELLAGKVTVKDLSKGAQATYSPEGALNLILEVLR</sequence>
<dbReference type="InterPro" id="IPR015807">
    <property type="entry name" value="His-tRNA-ligase"/>
</dbReference>
<dbReference type="PANTHER" id="PTHR43707:SF1">
    <property type="entry name" value="HISTIDINE--TRNA LIGASE, MITOCHONDRIAL-RELATED"/>
    <property type="match status" value="1"/>
</dbReference>
<dbReference type="NCBIfam" id="TIGR00442">
    <property type="entry name" value="hisS"/>
    <property type="match status" value="1"/>
</dbReference>
<feature type="binding site" evidence="11">
    <location>
        <position position="259"/>
    </location>
    <ligand>
        <name>L-histidine</name>
        <dbReference type="ChEBI" id="CHEBI:57595"/>
    </ligand>
</feature>
<evidence type="ECO:0000256" key="10">
    <source>
        <dbReference type="HAMAP-Rule" id="MF_00127"/>
    </source>
</evidence>
<feature type="binding site" evidence="11">
    <location>
        <position position="112"/>
    </location>
    <ligand>
        <name>L-histidine</name>
        <dbReference type="ChEBI" id="CHEBI:57595"/>
    </ligand>
</feature>
<dbReference type="InterPro" id="IPR041715">
    <property type="entry name" value="HisRS-like_core"/>
</dbReference>
<reference evidence="13 14" key="1">
    <citation type="journal article" date="2016" name="Nat. Commun.">
        <title>Thousands of microbial genomes shed light on interconnected biogeochemical processes in an aquifer system.</title>
        <authorList>
            <person name="Anantharaman K."/>
            <person name="Brown C.T."/>
            <person name="Hug L.A."/>
            <person name="Sharon I."/>
            <person name="Castelle C.J."/>
            <person name="Probst A.J."/>
            <person name="Thomas B.C."/>
            <person name="Singh A."/>
            <person name="Wilkins M.J."/>
            <person name="Karaoz U."/>
            <person name="Brodie E.L."/>
            <person name="Williams K.H."/>
            <person name="Hubbard S.S."/>
            <person name="Banfield J.F."/>
        </authorList>
    </citation>
    <scope>NUCLEOTIDE SEQUENCE [LARGE SCALE GENOMIC DNA]</scope>
</reference>
<dbReference type="EMBL" id="MFNF01000005">
    <property type="protein sequence ID" value="OGH04289.1"/>
    <property type="molecule type" value="Genomic_DNA"/>
</dbReference>
<evidence type="ECO:0000256" key="11">
    <source>
        <dbReference type="PIRSR" id="PIRSR001549-1"/>
    </source>
</evidence>
<dbReference type="Proteomes" id="UP000177583">
    <property type="component" value="Unassembled WGS sequence"/>
</dbReference>
<proteinExistence type="inferred from homology"/>
<feature type="binding site" evidence="11">
    <location>
        <begin position="81"/>
        <end position="83"/>
    </location>
    <ligand>
        <name>L-histidine</name>
        <dbReference type="ChEBI" id="CHEBI:57595"/>
    </ligand>
</feature>
<evidence type="ECO:0000256" key="6">
    <source>
        <dbReference type="ARBA" id="ARBA00022840"/>
    </source>
</evidence>
<dbReference type="GO" id="GO:0006427">
    <property type="term" value="P:histidyl-tRNA aminoacylation"/>
    <property type="evidence" value="ECO:0007669"/>
    <property type="project" value="UniProtKB-UniRule"/>
</dbReference>
<comment type="caution">
    <text evidence="13">The sequence shown here is derived from an EMBL/GenBank/DDBJ whole genome shotgun (WGS) entry which is preliminary data.</text>
</comment>
<dbReference type="SUPFAM" id="SSF55681">
    <property type="entry name" value="Class II aaRS and biotin synthetases"/>
    <property type="match status" value="1"/>
</dbReference>
<dbReference type="Gene3D" id="3.40.50.800">
    <property type="entry name" value="Anticodon-binding domain"/>
    <property type="match status" value="1"/>
</dbReference>
<dbReference type="AlphaFoldDB" id="A0A1F6H1P6"/>
<dbReference type="PROSITE" id="PS50862">
    <property type="entry name" value="AA_TRNA_LIGASE_II"/>
    <property type="match status" value="1"/>
</dbReference>
<keyword evidence="5 10" id="KW-0547">Nucleotide-binding</keyword>
<evidence type="ECO:0000256" key="5">
    <source>
        <dbReference type="ARBA" id="ARBA00022741"/>
    </source>
</evidence>
<keyword evidence="6 10" id="KW-0067">ATP-binding</keyword>
<dbReference type="GO" id="GO:0004821">
    <property type="term" value="F:histidine-tRNA ligase activity"/>
    <property type="evidence" value="ECO:0007669"/>
    <property type="project" value="UniProtKB-UniRule"/>
</dbReference>
<comment type="subunit">
    <text evidence="2 10">Homodimer.</text>
</comment>
<protein>
    <recommendedName>
        <fullName evidence="10">Histidine--tRNA ligase</fullName>
        <ecNumber evidence="10">6.1.1.21</ecNumber>
    </recommendedName>
    <alternativeName>
        <fullName evidence="10">Histidyl-tRNA synthetase</fullName>
        <shortName evidence="10">HisRS</shortName>
    </alternativeName>
</protein>
<keyword evidence="3 10" id="KW-0963">Cytoplasm</keyword>
<dbReference type="GO" id="GO:0005524">
    <property type="term" value="F:ATP binding"/>
    <property type="evidence" value="ECO:0007669"/>
    <property type="project" value="UniProtKB-UniRule"/>
</dbReference>
<gene>
    <name evidence="10" type="primary">hisS</name>
    <name evidence="13" type="ORF">A2557_10810</name>
</gene>
<accession>A0A1F6H1P6</accession>
<dbReference type="InterPro" id="IPR004154">
    <property type="entry name" value="Anticodon-bd"/>
</dbReference>
<feature type="domain" description="Aminoacyl-transfer RNA synthetases class-II family profile" evidence="12">
    <location>
        <begin position="1"/>
        <end position="315"/>
    </location>
</feature>
<dbReference type="SUPFAM" id="SSF52954">
    <property type="entry name" value="Class II aaRS ABD-related"/>
    <property type="match status" value="1"/>
</dbReference>
<feature type="binding site" evidence="11">
    <location>
        <begin position="263"/>
        <end position="264"/>
    </location>
    <ligand>
        <name>L-histidine</name>
        <dbReference type="ChEBI" id="CHEBI:57595"/>
    </ligand>
</feature>
<evidence type="ECO:0000256" key="2">
    <source>
        <dbReference type="ARBA" id="ARBA00011738"/>
    </source>
</evidence>
<dbReference type="PANTHER" id="PTHR43707">
    <property type="entry name" value="HISTIDYL-TRNA SYNTHETASE"/>
    <property type="match status" value="1"/>
</dbReference>
<keyword evidence="7 10" id="KW-0648">Protein biosynthesis</keyword>
<dbReference type="InterPro" id="IPR006195">
    <property type="entry name" value="aa-tRNA-synth_II"/>
</dbReference>
<name>A0A1F6H1P6_9PROT</name>
<dbReference type="HAMAP" id="MF_00127">
    <property type="entry name" value="His_tRNA_synth"/>
    <property type="match status" value="1"/>
</dbReference>
<dbReference type="PIRSF" id="PIRSF001549">
    <property type="entry name" value="His-tRNA_synth"/>
    <property type="match status" value="1"/>
</dbReference>
<comment type="similarity">
    <text evidence="1 10">Belongs to the class-II aminoacyl-tRNA synthetase family.</text>
</comment>
<keyword evidence="8 10" id="KW-0030">Aminoacyl-tRNA synthetase</keyword>
<dbReference type="Gene3D" id="3.30.930.10">
    <property type="entry name" value="Bira Bifunctional Protein, Domain 2"/>
    <property type="match status" value="1"/>
</dbReference>
<evidence type="ECO:0000256" key="9">
    <source>
        <dbReference type="ARBA" id="ARBA00047639"/>
    </source>
</evidence>
<feature type="binding site" evidence="11">
    <location>
        <position position="126"/>
    </location>
    <ligand>
        <name>L-histidine</name>
        <dbReference type="ChEBI" id="CHEBI:57595"/>
    </ligand>
</feature>
<dbReference type="Pfam" id="PF13393">
    <property type="entry name" value="tRNA-synt_His"/>
    <property type="match status" value="1"/>
</dbReference>
<dbReference type="InterPro" id="IPR036621">
    <property type="entry name" value="Anticodon-bd_dom_sf"/>
</dbReference>
<organism evidence="13 14">
    <name type="scientific">Candidatus Lambdaproteobacteria bacterium RIFOXYD2_FULL_56_26</name>
    <dbReference type="NCBI Taxonomy" id="1817773"/>
    <lineage>
        <taxon>Bacteria</taxon>
        <taxon>Pseudomonadati</taxon>
        <taxon>Pseudomonadota</taxon>
        <taxon>Candidatus Lambdaproteobacteria</taxon>
    </lineage>
</organism>
<dbReference type="InterPro" id="IPR045864">
    <property type="entry name" value="aa-tRNA-synth_II/BPL/LPL"/>
</dbReference>
<keyword evidence="4 10" id="KW-0436">Ligase</keyword>
<comment type="catalytic activity">
    <reaction evidence="9 10">
        <text>tRNA(His) + L-histidine + ATP = L-histidyl-tRNA(His) + AMP + diphosphate + H(+)</text>
        <dbReference type="Rhea" id="RHEA:17313"/>
        <dbReference type="Rhea" id="RHEA-COMP:9665"/>
        <dbReference type="Rhea" id="RHEA-COMP:9689"/>
        <dbReference type="ChEBI" id="CHEBI:15378"/>
        <dbReference type="ChEBI" id="CHEBI:30616"/>
        <dbReference type="ChEBI" id="CHEBI:33019"/>
        <dbReference type="ChEBI" id="CHEBI:57595"/>
        <dbReference type="ChEBI" id="CHEBI:78442"/>
        <dbReference type="ChEBI" id="CHEBI:78527"/>
        <dbReference type="ChEBI" id="CHEBI:456215"/>
        <dbReference type="EC" id="6.1.1.21"/>
    </reaction>
</comment>
<comment type="subcellular location">
    <subcellularLocation>
        <location evidence="10">Cytoplasm</location>
    </subcellularLocation>
</comment>
<evidence type="ECO:0000256" key="8">
    <source>
        <dbReference type="ARBA" id="ARBA00023146"/>
    </source>
</evidence>
<evidence type="ECO:0000256" key="1">
    <source>
        <dbReference type="ARBA" id="ARBA00008226"/>
    </source>
</evidence>
<dbReference type="InterPro" id="IPR004516">
    <property type="entry name" value="HisRS/HisZ"/>
</dbReference>
<dbReference type="Pfam" id="PF03129">
    <property type="entry name" value="HGTP_anticodon"/>
    <property type="match status" value="1"/>
</dbReference>
<feature type="binding site" evidence="11">
    <location>
        <position position="130"/>
    </location>
    <ligand>
        <name>L-histidine</name>
        <dbReference type="ChEBI" id="CHEBI:57595"/>
    </ligand>
</feature>
<evidence type="ECO:0000313" key="13">
    <source>
        <dbReference type="EMBL" id="OGH04289.1"/>
    </source>
</evidence>
<dbReference type="CDD" id="cd00773">
    <property type="entry name" value="HisRS-like_core"/>
    <property type="match status" value="1"/>
</dbReference>
<evidence type="ECO:0000259" key="12">
    <source>
        <dbReference type="PROSITE" id="PS50862"/>
    </source>
</evidence>
<dbReference type="EC" id="6.1.1.21" evidence="10"/>
<evidence type="ECO:0000256" key="7">
    <source>
        <dbReference type="ARBA" id="ARBA00022917"/>
    </source>
</evidence>
<dbReference type="GO" id="GO:0005737">
    <property type="term" value="C:cytoplasm"/>
    <property type="evidence" value="ECO:0007669"/>
    <property type="project" value="UniProtKB-SubCell"/>
</dbReference>
<evidence type="ECO:0000256" key="4">
    <source>
        <dbReference type="ARBA" id="ARBA00022598"/>
    </source>
</evidence>
<evidence type="ECO:0000313" key="14">
    <source>
        <dbReference type="Proteomes" id="UP000177583"/>
    </source>
</evidence>